<feature type="transmembrane region" description="Helical" evidence="2">
    <location>
        <begin position="201"/>
        <end position="219"/>
    </location>
</feature>
<reference evidence="3 4" key="1">
    <citation type="submission" date="2016-03" db="EMBL/GenBank/DDBJ databases">
        <title>Chemosynthetic sulphur-oxidizing symbionts of marine invertebrate animals are capable of nitrogen fixation.</title>
        <authorList>
            <person name="Petersen J.M."/>
            <person name="Kemper A."/>
            <person name="Gruber-Vodicka H."/>
            <person name="Cardini U."/>
            <person name="Geest Mvander."/>
            <person name="Kleiner M."/>
            <person name="Bulgheresi S."/>
            <person name="Fussmann M."/>
            <person name="Herbold C."/>
            <person name="Seah B.K.B."/>
            <person name="Antony C.Paul."/>
            <person name="Liu D."/>
            <person name="Belitz A."/>
            <person name="Weber M."/>
        </authorList>
    </citation>
    <scope>NUCLEOTIDE SEQUENCE [LARGE SCALE GENOMIC DNA]</scope>
    <source>
        <strain evidence="3">G_D</strain>
    </source>
</reference>
<dbReference type="STRING" id="1818881.A3196_08600"/>
<feature type="transmembrane region" description="Helical" evidence="2">
    <location>
        <begin position="314"/>
        <end position="343"/>
    </location>
</feature>
<keyword evidence="2" id="KW-0472">Membrane</keyword>
<feature type="transmembrane region" description="Helical" evidence="2">
    <location>
        <begin position="273"/>
        <end position="294"/>
    </location>
</feature>
<keyword evidence="4" id="KW-1185">Reference proteome</keyword>
<comment type="caution">
    <text evidence="3">The sequence shown here is derived from an EMBL/GenBank/DDBJ whole genome shotgun (WGS) entry which is preliminary data.</text>
</comment>
<feature type="transmembrane region" description="Helical" evidence="2">
    <location>
        <begin position="363"/>
        <end position="385"/>
    </location>
</feature>
<evidence type="ECO:0000256" key="2">
    <source>
        <dbReference type="SAM" id="Phobius"/>
    </source>
</evidence>
<accession>A0A1E2UPX6</accession>
<dbReference type="Proteomes" id="UP000094849">
    <property type="component" value="Unassembled WGS sequence"/>
</dbReference>
<proteinExistence type="predicted"/>
<name>A0A1E2UPX6_9GAMM</name>
<protein>
    <submittedName>
        <fullName evidence="3">Uncharacterized protein</fullName>
    </submittedName>
</protein>
<gene>
    <name evidence="3" type="ORF">A3196_08600</name>
</gene>
<evidence type="ECO:0000256" key="1">
    <source>
        <dbReference type="SAM" id="MobiDB-lite"/>
    </source>
</evidence>
<dbReference type="InterPro" id="IPR047798">
    <property type="entry name" value="BPSS1780-like"/>
</dbReference>
<evidence type="ECO:0000313" key="4">
    <source>
        <dbReference type="Proteomes" id="UP000094849"/>
    </source>
</evidence>
<organism evidence="3 4">
    <name type="scientific">Candidatus Thiodiazotropha endoloripes</name>
    <dbReference type="NCBI Taxonomy" id="1818881"/>
    <lineage>
        <taxon>Bacteria</taxon>
        <taxon>Pseudomonadati</taxon>
        <taxon>Pseudomonadota</taxon>
        <taxon>Gammaproteobacteria</taxon>
        <taxon>Chromatiales</taxon>
        <taxon>Sedimenticolaceae</taxon>
        <taxon>Candidatus Thiodiazotropha</taxon>
    </lineage>
</organism>
<keyword evidence="2" id="KW-0812">Transmembrane</keyword>
<dbReference type="OrthoDB" id="5298483at2"/>
<dbReference type="RefSeq" id="WP_069004545.1">
    <property type="nucleotide sequence ID" value="NZ_LVJW01000003.1"/>
</dbReference>
<feature type="region of interest" description="Disordered" evidence="1">
    <location>
        <begin position="145"/>
        <end position="177"/>
    </location>
</feature>
<dbReference type="NCBIfam" id="NF041043">
    <property type="entry name" value="BPSS1780_fam"/>
    <property type="match status" value="1"/>
</dbReference>
<evidence type="ECO:0000313" key="3">
    <source>
        <dbReference type="EMBL" id="ODB96810.1"/>
    </source>
</evidence>
<keyword evidence="2" id="KW-1133">Transmembrane helix</keyword>
<dbReference type="AlphaFoldDB" id="A0A1E2UPX6"/>
<dbReference type="EMBL" id="LVJZ01000003">
    <property type="protein sequence ID" value="ODB96810.1"/>
    <property type="molecule type" value="Genomic_DNA"/>
</dbReference>
<feature type="transmembrane region" description="Helical" evidence="2">
    <location>
        <begin position="391"/>
        <end position="417"/>
    </location>
</feature>
<sequence length="423" mass="45741">MSEVYQVIYSGKLQPYADESRLVMLFSEKFKLGQEKAQRLINGGRPIALKKDLDLEKALKFQESLEKLGMVITLDPDPDLQTAEPSELSLGIYGGDDETTEVLDQSQIHRERCPKCDSGNMQLGICQDCGIVAAKFLAAQARGEVPEPASEEVGQDDPYTPPEADLEEPGEGGMVGPRSVSAGRGFSWVAEGWAFFRESPFAWMIALVLWGVVNVLVAMVPVVGAIAVTLLAPTLVAGFMIGCREQEEGESFSPSHLFAGFSHNAGQTIMVGLFYMIISGAIVITMMVTVFGSLESVFPQVGEMDAASAMAVTTPMIASFAVGMIAFVLLLMAYLFAPALVALDDLSAWQAMKMSFMGCLKNLLPLTFYSILALLLFLLNGLFMLLSPVSIVLAGVLFGLGLLILFPVQIGAIYSAYTDIYYD</sequence>